<feature type="transmembrane region" description="Helical" evidence="1">
    <location>
        <begin position="79"/>
        <end position="97"/>
    </location>
</feature>
<dbReference type="GO" id="GO:0005886">
    <property type="term" value="C:plasma membrane"/>
    <property type="evidence" value="ECO:0007669"/>
    <property type="project" value="TreeGrafter"/>
</dbReference>
<dbReference type="Proteomes" id="UP000247832">
    <property type="component" value="Unassembled WGS sequence"/>
</dbReference>
<feature type="transmembrane region" description="Helical" evidence="1">
    <location>
        <begin position="38"/>
        <end position="58"/>
    </location>
</feature>
<name>A0A2V5LA34_9MICC</name>
<keyword evidence="1" id="KW-0812">Transmembrane</keyword>
<dbReference type="RefSeq" id="WP_110500167.1">
    <property type="nucleotide sequence ID" value="NZ_QJVD01000005.1"/>
</dbReference>
<keyword evidence="3" id="KW-1185">Reference proteome</keyword>
<protein>
    <recommendedName>
        <fullName evidence="4">EamA-like transporter family protein</fullName>
    </recommendedName>
</protein>
<organism evidence="2 3">
    <name type="scientific">Arthrobacter livingstonensis</name>
    <dbReference type="NCBI Taxonomy" id="670078"/>
    <lineage>
        <taxon>Bacteria</taxon>
        <taxon>Bacillati</taxon>
        <taxon>Actinomycetota</taxon>
        <taxon>Actinomycetes</taxon>
        <taxon>Micrococcales</taxon>
        <taxon>Micrococcaceae</taxon>
        <taxon>Arthrobacter</taxon>
    </lineage>
</organism>
<keyword evidence="1" id="KW-1133">Transmembrane helix</keyword>
<evidence type="ECO:0008006" key="4">
    <source>
        <dbReference type="Google" id="ProtNLM"/>
    </source>
</evidence>
<accession>A0A2V5LA34</accession>
<dbReference type="InterPro" id="IPR006750">
    <property type="entry name" value="YdcZ"/>
</dbReference>
<feature type="transmembrane region" description="Helical" evidence="1">
    <location>
        <begin position="137"/>
        <end position="156"/>
    </location>
</feature>
<reference evidence="2 3" key="1">
    <citation type="submission" date="2018-05" db="EMBL/GenBank/DDBJ databases">
        <title>Genetic diversity of glacier-inhabiting Cryobacterium bacteria in China and description of Cryobacterium mengkeensis sp. nov. and Arthrobacter glacialis sp. nov.</title>
        <authorList>
            <person name="Liu Q."/>
            <person name="Xin Y.-H."/>
        </authorList>
    </citation>
    <scope>NUCLEOTIDE SEQUENCE [LARGE SCALE GENOMIC DNA]</scope>
    <source>
        <strain evidence="2 3">LI2</strain>
    </source>
</reference>
<feature type="transmembrane region" description="Helical" evidence="1">
    <location>
        <begin position="195"/>
        <end position="219"/>
    </location>
</feature>
<dbReference type="Pfam" id="PF04657">
    <property type="entry name" value="DMT_YdcZ"/>
    <property type="match status" value="2"/>
</dbReference>
<feature type="transmembrane region" description="Helical" evidence="1">
    <location>
        <begin position="234"/>
        <end position="254"/>
    </location>
</feature>
<dbReference type="OrthoDB" id="6463253at2"/>
<feature type="transmembrane region" description="Helical" evidence="1">
    <location>
        <begin position="103"/>
        <end position="125"/>
    </location>
</feature>
<keyword evidence="1" id="KW-0472">Membrane</keyword>
<feature type="transmembrane region" description="Helical" evidence="1">
    <location>
        <begin position="287"/>
        <end position="308"/>
    </location>
</feature>
<dbReference type="AlphaFoldDB" id="A0A2V5LA34"/>
<dbReference type="PANTHER" id="PTHR34821:SF2">
    <property type="entry name" value="INNER MEMBRANE PROTEIN YDCZ"/>
    <property type="match status" value="1"/>
</dbReference>
<feature type="transmembrane region" description="Helical" evidence="1">
    <location>
        <begin position="162"/>
        <end position="183"/>
    </location>
</feature>
<evidence type="ECO:0000313" key="3">
    <source>
        <dbReference type="Proteomes" id="UP000247832"/>
    </source>
</evidence>
<proteinExistence type="predicted"/>
<sequence length="324" mass="33049">MPRQLPIPAGLGLAIVAGLALAMQSRITGTMGLRMGDGLAAALVSFGCGLLLMLLLTLGTRAGRSGLATLRDVLARRELPYWYLAAGIIGASVVFAQGVTVGVVGVALFTIALVAGQTISGLLVDRVGFGPGGRKRLTMPRLSGSVLTVVAVVWAVSAKFTAFGPGALTLLLLPLAAGLFYGFQQAMNGRIAAAAGTPLTATLTNFAAGTVVLLAAWLIKLPFGSPAYALPHEWWLYGAGPLGVIVVFLSSALVRRIGVLLLGLGTVAGQLLGSLLLDLAFPTPATAVGVTTVLGTALTLLAVAVAATPWRRNPAPARAVARTR</sequence>
<gene>
    <name evidence="2" type="ORF">CVV68_06340</name>
</gene>
<evidence type="ECO:0000313" key="2">
    <source>
        <dbReference type="EMBL" id="PYI68425.1"/>
    </source>
</evidence>
<dbReference type="PANTHER" id="PTHR34821">
    <property type="entry name" value="INNER MEMBRANE PROTEIN YDCZ"/>
    <property type="match status" value="1"/>
</dbReference>
<evidence type="ECO:0000256" key="1">
    <source>
        <dbReference type="SAM" id="Phobius"/>
    </source>
</evidence>
<feature type="transmembrane region" description="Helical" evidence="1">
    <location>
        <begin position="261"/>
        <end position="281"/>
    </location>
</feature>
<dbReference type="EMBL" id="QJVD01000005">
    <property type="protein sequence ID" value="PYI68425.1"/>
    <property type="molecule type" value="Genomic_DNA"/>
</dbReference>
<comment type="caution">
    <text evidence="2">The sequence shown here is derived from an EMBL/GenBank/DDBJ whole genome shotgun (WGS) entry which is preliminary data.</text>
</comment>